<accession>A0AAV3QGY8</accession>
<evidence type="ECO:0000313" key="3">
    <source>
        <dbReference type="Proteomes" id="UP001454036"/>
    </source>
</evidence>
<gene>
    <name evidence="2" type="ORF">LIER_18122</name>
</gene>
<reference evidence="2 3" key="1">
    <citation type="submission" date="2024-01" db="EMBL/GenBank/DDBJ databases">
        <title>The complete chloroplast genome sequence of Lithospermum erythrorhizon: insights into the phylogenetic relationship among Boraginaceae species and the maternal lineages of purple gromwells.</title>
        <authorList>
            <person name="Okada T."/>
            <person name="Watanabe K."/>
        </authorList>
    </citation>
    <scope>NUCLEOTIDE SEQUENCE [LARGE SCALE GENOMIC DNA]</scope>
</reference>
<evidence type="ECO:0000313" key="2">
    <source>
        <dbReference type="EMBL" id="GAA0161915.1"/>
    </source>
</evidence>
<dbReference type="AlphaFoldDB" id="A0AAV3QGY8"/>
<protein>
    <recommendedName>
        <fullName evidence="1">Helitron helicase-like domain-containing protein</fullName>
    </recommendedName>
</protein>
<keyword evidence="3" id="KW-1185">Reference proteome</keyword>
<dbReference type="EMBL" id="BAABME010004314">
    <property type="protein sequence ID" value="GAA0161915.1"/>
    <property type="molecule type" value="Genomic_DNA"/>
</dbReference>
<dbReference type="InterPro" id="IPR025476">
    <property type="entry name" value="Helitron_helicase-like"/>
</dbReference>
<evidence type="ECO:0000259" key="1">
    <source>
        <dbReference type="Pfam" id="PF14214"/>
    </source>
</evidence>
<dbReference type="PANTHER" id="PTHR10492">
    <property type="match status" value="1"/>
</dbReference>
<organism evidence="2 3">
    <name type="scientific">Lithospermum erythrorhizon</name>
    <name type="common">Purple gromwell</name>
    <name type="synonym">Lithospermum officinale var. erythrorhizon</name>
    <dbReference type="NCBI Taxonomy" id="34254"/>
    <lineage>
        <taxon>Eukaryota</taxon>
        <taxon>Viridiplantae</taxon>
        <taxon>Streptophyta</taxon>
        <taxon>Embryophyta</taxon>
        <taxon>Tracheophyta</taxon>
        <taxon>Spermatophyta</taxon>
        <taxon>Magnoliopsida</taxon>
        <taxon>eudicotyledons</taxon>
        <taxon>Gunneridae</taxon>
        <taxon>Pentapetalae</taxon>
        <taxon>asterids</taxon>
        <taxon>lamiids</taxon>
        <taxon>Boraginales</taxon>
        <taxon>Boraginaceae</taxon>
        <taxon>Boraginoideae</taxon>
        <taxon>Lithospermeae</taxon>
        <taxon>Lithospermum</taxon>
    </lineage>
</organism>
<sequence length="254" mass="29931">MFETRRRAQNRPDLLCRVFKEKLGILNDKSMSGQVFGEVASVVHVVEFQKHGLPHAHFLIILKPSYKYLSPEAYDRIVSVELLDKNNDPYLYSLVVKHMMHGPYGNLNPKNICMKNGKCKNHYAKEFAEYTTHGKGNYPIYRRRDDGKSAKIMKAQMLMKYLTFKMHVGLSPVEAMWRIFGFPLYGMYPAMLQLQVHLPNFQSIQFEDDVDLEEILQNERLRRTMLTKIFRINATDPEVKRLKLLFKDFPRYYV</sequence>
<proteinExistence type="predicted"/>
<dbReference type="PANTHER" id="PTHR10492:SF99">
    <property type="entry name" value="ATP-DEPENDENT DNA HELICASE"/>
    <property type="match status" value="1"/>
</dbReference>
<comment type="caution">
    <text evidence="2">The sequence shown here is derived from an EMBL/GenBank/DDBJ whole genome shotgun (WGS) entry which is preliminary data.</text>
</comment>
<feature type="domain" description="Helitron helicase-like" evidence="1">
    <location>
        <begin position="6"/>
        <end position="60"/>
    </location>
</feature>
<dbReference type="Proteomes" id="UP001454036">
    <property type="component" value="Unassembled WGS sequence"/>
</dbReference>
<dbReference type="Pfam" id="PF14214">
    <property type="entry name" value="Helitron_like_N"/>
    <property type="match status" value="1"/>
</dbReference>
<name>A0AAV3QGY8_LITER</name>